<protein>
    <recommendedName>
        <fullName evidence="1">HTH marR-type domain-containing protein</fullName>
    </recommendedName>
</protein>
<evidence type="ECO:0000313" key="2">
    <source>
        <dbReference type="EMBL" id="MQY27460.1"/>
    </source>
</evidence>
<dbReference type="InterPro" id="IPR039422">
    <property type="entry name" value="MarR/SlyA-like"/>
</dbReference>
<dbReference type="PANTHER" id="PTHR33164">
    <property type="entry name" value="TRANSCRIPTIONAL REGULATOR, MARR FAMILY"/>
    <property type="match status" value="1"/>
</dbReference>
<organism evidence="2 3">
    <name type="scientific">Nocardia aurantia</name>
    <dbReference type="NCBI Taxonomy" id="2585199"/>
    <lineage>
        <taxon>Bacteria</taxon>
        <taxon>Bacillati</taxon>
        <taxon>Actinomycetota</taxon>
        <taxon>Actinomycetes</taxon>
        <taxon>Mycobacteriales</taxon>
        <taxon>Nocardiaceae</taxon>
        <taxon>Nocardia</taxon>
    </lineage>
</organism>
<dbReference type="PANTHER" id="PTHR33164:SF43">
    <property type="entry name" value="HTH-TYPE TRANSCRIPTIONAL REPRESSOR YETL"/>
    <property type="match status" value="1"/>
</dbReference>
<dbReference type="GO" id="GO:0006950">
    <property type="term" value="P:response to stress"/>
    <property type="evidence" value="ECO:0007669"/>
    <property type="project" value="TreeGrafter"/>
</dbReference>
<accession>A0A7K0DNY4</accession>
<dbReference type="SMART" id="SM00347">
    <property type="entry name" value="HTH_MARR"/>
    <property type="match status" value="1"/>
</dbReference>
<evidence type="ECO:0000313" key="3">
    <source>
        <dbReference type="Proteomes" id="UP000431401"/>
    </source>
</evidence>
<reference evidence="2 3" key="1">
    <citation type="submission" date="2019-10" db="EMBL/GenBank/DDBJ databases">
        <title>Nocardia macrotermitis sp. nov. and Nocardia aurantia sp. nov., isolated from the gut of fungus growing-termite Macrotermes natalensis.</title>
        <authorList>
            <person name="Benndorf R."/>
            <person name="Schwitalla J."/>
            <person name="Martin K."/>
            <person name="De Beer W."/>
            <person name="Kaster A.-K."/>
            <person name="Vollmers J."/>
            <person name="Poulsen M."/>
            <person name="Beemelmanns C."/>
        </authorList>
    </citation>
    <scope>NUCLEOTIDE SEQUENCE [LARGE SCALE GENOMIC DNA]</scope>
    <source>
        <strain evidence="2 3">RB56</strain>
    </source>
</reference>
<dbReference type="AlphaFoldDB" id="A0A7K0DNY4"/>
<feature type="domain" description="HTH marR-type" evidence="1">
    <location>
        <begin position="19"/>
        <end position="152"/>
    </location>
</feature>
<dbReference type="Gene3D" id="1.10.10.10">
    <property type="entry name" value="Winged helix-like DNA-binding domain superfamily/Winged helix DNA-binding domain"/>
    <property type="match status" value="1"/>
</dbReference>
<gene>
    <name evidence="2" type="ORF">NRB56_30430</name>
</gene>
<dbReference type="InterPro" id="IPR000835">
    <property type="entry name" value="HTH_MarR-typ"/>
</dbReference>
<sequence>MSTNAGIRKDGDDDLDRSVRDLLLLMPQIMGRVKRLPVPPDLRDMELTPRHLSLLSLLLFDGSMTVNELAGRLGVAPTTASLMIGDLSRKGILTRQENDADRRQKIIGIAEGHRGAIETWLAPGARAWHRVLAPLSAAERRLFVDTMVAYHEATQDV</sequence>
<dbReference type="RefSeq" id="WP_319943027.1">
    <property type="nucleotide sequence ID" value="NZ_WEGI01000006.1"/>
</dbReference>
<dbReference type="SUPFAM" id="SSF46785">
    <property type="entry name" value="Winged helix' DNA-binding domain"/>
    <property type="match status" value="1"/>
</dbReference>
<dbReference type="InterPro" id="IPR036390">
    <property type="entry name" value="WH_DNA-bd_sf"/>
</dbReference>
<evidence type="ECO:0000259" key="1">
    <source>
        <dbReference type="PROSITE" id="PS50995"/>
    </source>
</evidence>
<dbReference type="Pfam" id="PF01047">
    <property type="entry name" value="MarR"/>
    <property type="match status" value="1"/>
</dbReference>
<keyword evidence="3" id="KW-1185">Reference proteome</keyword>
<dbReference type="PROSITE" id="PS50995">
    <property type="entry name" value="HTH_MARR_2"/>
    <property type="match status" value="1"/>
</dbReference>
<comment type="caution">
    <text evidence="2">The sequence shown here is derived from an EMBL/GenBank/DDBJ whole genome shotgun (WGS) entry which is preliminary data.</text>
</comment>
<proteinExistence type="predicted"/>
<dbReference type="InterPro" id="IPR036388">
    <property type="entry name" value="WH-like_DNA-bd_sf"/>
</dbReference>
<name>A0A7K0DNY4_9NOCA</name>
<dbReference type="Proteomes" id="UP000431401">
    <property type="component" value="Unassembled WGS sequence"/>
</dbReference>
<dbReference type="EMBL" id="WEGI01000006">
    <property type="protein sequence ID" value="MQY27460.1"/>
    <property type="molecule type" value="Genomic_DNA"/>
</dbReference>
<dbReference type="GO" id="GO:0003700">
    <property type="term" value="F:DNA-binding transcription factor activity"/>
    <property type="evidence" value="ECO:0007669"/>
    <property type="project" value="InterPro"/>
</dbReference>